<organism evidence="3 4">
    <name type="scientific">Actinia tenebrosa</name>
    <name type="common">Australian red waratah sea anemone</name>
    <dbReference type="NCBI Taxonomy" id="6105"/>
    <lineage>
        <taxon>Eukaryota</taxon>
        <taxon>Metazoa</taxon>
        <taxon>Cnidaria</taxon>
        <taxon>Anthozoa</taxon>
        <taxon>Hexacorallia</taxon>
        <taxon>Actiniaria</taxon>
        <taxon>Actiniidae</taxon>
        <taxon>Actinia</taxon>
    </lineage>
</organism>
<dbReference type="Proteomes" id="UP000515163">
    <property type="component" value="Unplaced"/>
</dbReference>
<dbReference type="InterPro" id="IPR002350">
    <property type="entry name" value="Kazal_dom"/>
</dbReference>
<gene>
    <name evidence="4" type="primary">LOC116306990</name>
</gene>
<feature type="domain" description="Kazal-like" evidence="2">
    <location>
        <begin position="1796"/>
        <end position="1843"/>
    </location>
</feature>
<sequence>MITYGDRSQTAFTFPIELKPGARYDKEMVNRLVDVASRSTGQGRNINQALGDAVQLFTNRLYGARTNSRKEVIIITHGAWPSSRTAQAPVWYAAAANLRKIASIYGIGVRPQAREFQLNKATQNIENNFMVDTSAGLGNIWRRVVWRMVYWRKQIRPLDIAFAVDSSSDITEPNWRLMLSFVKGIIQGINTISPERTGTRIAYITYSSNAATYKAFNAFQGEQLNQQNVMGAIDRMPRQPGTIRQIERVLDLANNEVFTTAAGARPSSLRYLVLLLAGAQTTNVPASYLRDAAKRLYDKKIYVYGIGAGPSFNQLDVLRTAARGDFVYFNYKYDQLPKLSAPIAAALPKGHGRYLDLGLLVDSSDAVNWNAMLSFVKSIVRSFEISVHGTHVGFISFASTANLAFDFATNPAPTADLIVSQINGVAPQRGNQRRIDIALNMAAADLFIQRRGQRPTARQVILVITAGRWSSASQAAWQAAANALRQRKIEIYPIGVGASVERPQLAIVASKLGFVFTPASYAALRSEREPVIRTIVYGARKEETKPLDVGFVVDSSSDISGANWNHILNFLLAMVDGIDNVSPAPSGTRFGLISFSTSPQVFFKFNTLAGSRLNIGEVKKRVRNTPRQAGAVRRFDRALQSADQELFSTAGGHRTNAQKILIVIMAGQQLFGQKKALKTTVLNMQKRGFRIYTVGAGARYDQQETIDVASFADFVYYNKYPQLTAKIAPKLSKDVVKGRGAFMDIGFVVDGSKNVNWKAMQSFTQSIAKRFDISQVGTHIGYITYSDAASIAFPLNALQGKENTFEGVSKLIANTKHLGGTGRRLGQALGIAFRDLFSKKFGVRAGSRRILVIFTTGAWATEWKTAIQQFKSAGIDVFVFGIGNSVKIPQLEGVATKPSYVFTTANYEKLPDLEANLIRTIIYGAKITPLDIALAVDSSPDISAQNWGFITTYVRDLINAVGNISSDAGGTRFGMISYSAQPNVVFRFNTLQGNNLNAQKVTALAAKAPRQPGTPRRIDIALQSVGTELFSAKGGTRPKARKILIIIFAGPQDQAQAAALQPAYTALRKNGVIIYTVGVGRMFLQPEVLWTASHADYVYYRYKWNRLADRAAPMAKHLNRGHGAYLDLGFIVDSSSTVNWQQMLAFVKYIVGSFDISQRGTHVGFIAFGDTASVAFKFDALSGASYTVNGVNNLVDGVNQLGGSGRRIDLALQAALQNMFTVAGGSRVDARKVLVILTTGQWQNQYEASWKQTVSQMRTQKFELYSLGVGQGISSSQLEDVASEPGYVFTPDSYTTLNGMYKRLVQVIVFGAPVRPLDIGIAVDSSQDITAQNWNYILTYIREFIGSFSNISPAFEDTRFALISYANQPKVYFTFKSVPDNQISAAGYQQLVSRMPRQTGNARRIDSAIQLARTDLFSLAGGARLNSRRVFVILFAGPQAAGRYPKPSDASAQLQKNGVRVYTVGVGRRFLQPQVLWTASHADYVYYRYNYAQLPQISEPQGKAVAQGRGAYLDIAFVIDSSNSVNWQQMQKYSQSIVNSFDVSQTGTHFAYITYSSKANIDFGFNALSGSGYTPKGVNRLIDGITHKQGTFRYVNSGLEMAERQLFTAQYGARQTARQVIIVITTGQWPNRFAQSWRTSAANLKRRNFDMYVIGIGSTFAVPQLQEVASQSGYMFTYSNYQTFATGYREVVQVIIFGREACYNNNCANTRPYSTCKEVNGKATCVCAESCPSTPKQVCGSDGKTYTNDCEMKRAACQNNKNITVKSPGPCDPCAGFKCSKPYSTCENQNGKAVCACSKVPCPRSGQPFCASDGKTYNSQCDMRKAACESNTNIRSVKRGQCDCKVIADVAFLVDSSGSVGRRNWVRLLAFVSTIISKLNVGPTATHIALVRYSTQAEVDFTFRSISGSRVTPATYNQIVKNLRWQRGFTFIDRALITADQQVFTAAAGMRRNVPKMAFVITDGTQTRDRDAITPLATASARLKAKGIRVYAMGIGTRVSNKELNDVATSPKYVYRASDFKQLVRGVDTVVRSICEGKR</sequence>
<dbReference type="InterPro" id="IPR050525">
    <property type="entry name" value="ECM_Assembly_Org"/>
</dbReference>
<dbReference type="CDD" id="cd01450">
    <property type="entry name" value="vWFA_subfamily_ECM"/>
    <property type="match status" value="8"/>
</dbReference>
<dbReference type="InterPro" id="IPR036465">
    <property type="entry name" value="vWFA_dom_sf"/>
</dbReference>
<evidence type="ECO:0000259" key="1">
    <source>
        <dbReference type="PROSITE" id="PS50234"/>
    </source>
</evidence>
<feature type="domain" description="VWFA" evidence="1">
    <location>
        <begin position="744"/>
        <end position="921"/>
    </location>
</feature>
<feature type="domain" description="VWFA" evidence="1">
    <location>
        <begin position="1318"/>
        <end position="1501"/>
    </location>
</feature>
<dbReference type="SMART" id="SM00327">
    <property type="entry name" value="VWA"/>
    <property type="match status" value="9"/>
</dbReference>
<dbReference type="KEGG" id="aten:116306990"/>
<dbReference type="PROSITE" id="PS50234">
    <property type="entry name" value="VWFA"/>
    <property type="match status" value="10"/>
</dbReference>
<evidence type="ECO:0000313" key="4">
    <source>
        <dbReference type="RefSeq" id="XP_031572994.1"/>
    </source>
</evidence>
<name>A0A6P8J0L1_ACTTE</name>
<feature type="domain" description="VWFA" evidence="1">
    <location>
        <begin position="1"/>
        <end position="144"/>
    </location>
</feature>
<dbReference type="InterPro" id="IPR036058">
    <property type="entry name" value="Kazal_dom_sf"/>
</dbReference>
<dbReference type="Gene3D" id="3.30.60.30">
    <property type="match status" value="2"/>
</dbReference>
<dbReference type="CDD" id="cd00104">
    <property type="entry name" value="KAZAL_FS"/>
    <property type="match status" value="2"/>
</dbReference>
<reference evidence="4" key="1">
    <citation type="submission" date="2025-08" db="UniProtKB">
        <authorList>
            <consortium name="RefSeq"/>
        </authorList>
    </citation>
    <scope>IDENTIFICATION</scope>
    <source>
        <tissue evidence="4">Tentacle</tissue>
    </source>
</reference>
<feature type="domain" description="Kazal-like" evidence="2">
    <location>
        <begin position="1726"/>
        <end position="1773"/>
    </location>
</feature>
<dbReference type="OrthoDB" id="5985714at2759"/>
<feature type="domain" description="VWFA" evidence="1">
    <location>
        <begin position="548"/>
        <end position="731"/>
    </location>
</feature>
<dbReference type="Pfam" id="PF00092">
    <property type="entry name" value="VWA"/>
    <property type="match status" value="10"/>
</dbReference>
<dbReference type="RefSeq" id="XP_031572994.1">
    <property type="nucleotide sequence ID" value="XM_031717134.1"/>
</dbReference>
<dbReference type="PRINTS" id="PR00453">
    <property type="entry name" value="VWFADOMAIN"/>
</dbReference>
<dbReference type="Gene3D" id="3.40.50.410">
    <property type="entry name" value="von Willebrand factor, type A domain"/>
    <property type="match status" value="10"/>
</dbReference>
<dbReference type="GeneID" id="116306990"/>
<dbReference type="PROSITE" id="PS51465">
    <property type="entry name" value="KAZAL_2"/>
    <property type="match status" value="2"/>
</dbReference>
<dbReference type="FunFam" id="3.30.60.30:FF:000049">
    <property type="entry name" value="Predicted protein"/>
    <property type="match status" value="1"/>
</dbReference>
<dbReference type="PANTHER" id="PTHR24020">
    <property type="entry name" value="COLLAGEN ALPHA"/>
    <property type="match status" value="1"/>
</dbReference>
<dbReference type="SUPFAM" id="SSF53300">
    <property type="entry name" value="vWA-like"/>
    <property type="match status" value="10"/>
</dbReference>
<dbReference type="Pfam" id="PF07648">
    <property type="entry name" value="Kazal_2"/>
    <property type="match status" value="2"/>
</dbReference>
<dbReference type="SMART" id="SM00280">
    <property type="entry name" value="KAZAL"/>
    <property type="match status" value="2"/>
</dbReference>
<dbReference type="PANTHER" id="PTHR24020:SF20">
    <property type="entry name" value="PH DOMAIN-CONTAINING PROTEIN"/>
    <property type="match status" value="1"/>
</dbReference>
<dbReference type="InParanoid" id="A0A6P8J0L1"/>
<dbReference type="SUPFAM" id="SSF100895">
    <property type="entry name" value="Kazal-type serine protease inhibitors"/>
    <property type="match status" value="2"/>
</dbReference>
<keyword evidence="3" id="KW-1185">Reference proteome</keyword>
<accession>A0A6P8J0L1</accession>
<feature type="domain" description="VWFA" evidence="1">
    <location>
        <begin position="1849"/>
        <end position="2034"/>
    </location>
</feature>
<feature type="domain" description="VWFA" evidence="1">
    <location>
        <begin position="1514"/>
        <end position="1695"/>
    </location>
</feature>
<feature type="domain" description="VWFA" evidence="1">
    <location>
        <begin position="159"/>
        <end position="343"/>
    </location>
</feature>
<dbReference type="InterPro" id="IPR002035">
    <property type="entry name" value="VWF_A"/>
</dbReference>
<protein>
    <submittedName>
        <fullName evidence="4">Collagen alpha-6(VI) chain-like</fullName>
    </submittedName>
</protein>
<evidence type="ECO:0000259" key="2">
    <source>
        <dbReference type="PROSITE" id="PS51465"/>
    </source>
</evidence>
<proteinExistence type="predicted"/>
<feature type="domain" description="VWFA" evidence="1">
    <location>
        <begin position="931"/>
        <end position="1118"/>
    </location>
</feature>
<feature type="domain" description="VWFA" evidence="1">
    <location>
        <begin position="356"/>
        <end position="535"/>
    </location>
</feature>
<evidence type="ECO:0000313" key="3">
    <source>
        <dbReference type="Proteomes" id="UP000515163"/>
    </source>
</evidence>
<feature type="domain" description="VWFA" evidence="1">
    <location>
        <begin position="1127"/>
        <end position="1304"/>
    </location>
</feature>